<feature type="compositionally biased region" description="Basic residues" evidence="1">
    <location>
        <begin position="88"/>
        <end position="97"/>
    </location>
</feature>
<sequence length="260" mass="29778">MARTGQKSQTRTPISGKSLMTKKAALAAKNEHRRREEEAALAASQQRRAERDRELKREADQRLKAVKAARHLIAINTEKPDLPPSGKATRKHNRRFNKQNQVQREAIEERNIFIQLAPNKSVRGAEKGGSVECNRCFRPLLGYPKKVMVVYRQMQPRSFLPPVHLKKMKMMGTDIGASEVLLANRYKDRVRLVATWYHLTCLSAGQVAHIRTHKAKWDKSVAEGQRKKIEQKYKFGIKEEGDVNEVDDVEVDRELDSSES</sequence>
<name>A0AA39TEF7_9AGAR</name>
<evidence type="ECO:0000256" key="1">
    <source>
        <dbReference type="SAM" id="MobiDB-lite"/>
    </source>
</evidence>
<comment type="caution">
    <text evidence="2">The sequence shown here is derived from an EMBL/GenBank/DDBJ whole genome shotgun (WGS) entry which is preliminary data.</text>
</comment>
<organism evidence="2 3">
    <name type="scientific">Armillaria novae-zelandiae</name>
    <dbReference type="NCBI Taxonomy" id="153914"/>
    <lineage>
        <taxon>Eukaryota</taxon>
        <taxon>Fungi</taxon>
        <taxon>Dikarya</taxon>
        <taxon>Basidiomycota</taxon>
        <taxon>Agaricomycotina</taxon>
        <taxon>Agaricomycetes</taxon>
        <taxon>Agaricomycetidae</taxon>
        <taxon>Agaricales</taxon>
        <taxon>Marasmiineae</taxon>
        <taxon>Physalacriaceae</taxon>
        <taxon>Armillaria</taxon>
    </lineage>
</organism>
<reference evidence="2" key="1">
    <citation type="submission" date="2023-06" db="EMBL/GenBank/DDBJ databases">
        <authorList>
            <consortium name="Lawrence Berkeley National Laboratory"/>
            <person name="Ahrendt S."/>
            <person name="Sahu N."/>
            <person name="Indic B."/>
            <person name="Wong-Bajracharya J."/>
            <person name="Merenyi Z."/>
            <person name="Ke H.-M."/>
            <person name="Monk M."/>
            <person name="Kocsube S."/>
            <person name="Drula E."/>
            <person name="Lipzen A."/>
            <person name="Balint B."/>
            <person name="Henrissat B."/>
            <person name="Andreopoulos B."/>
            <person name="Martin F.M."/>
            <person name="Harder C.B."/>
            <person name="Rigling D."/>
            <person name="Ford K.L."/>
            <person name="Foster G.D."/>
            <person name="Pangilinan J."/>
            <person name="Papanicolaou A."/>
            <person name="Barry K."/>
            <person name="LaButti K."/>
            <person name="Viragh M."/>
            <person name="Koriabine M."/>
            <person name="Yan M."/>
            <person name="Riley R."/>
            <person name="Champramary S."/>
            <person name="Plett K.L."/>
            <person name="Tsai I.J."/>
            <person name="Slot J."/>
            <person name="Sipos G."/>
            <person name="Plett J."/>
            <person name="Nagy L.G."/>
            <person name="Grigoriev I.V."/>
        </authorList>
    </citation>
    <scope>NUCLEOTIDE SEQUENCE</scope>
    <source>
        <strain evidence="2">ICMP 16352</strain>
    </source>
</reference>
<keyword evidence="3" id="KW-1185">Reference proteome</keyword>
<feature type="region of interest" description="Disordered" evidence="1">
    <location>
        <begin position="1"/>
        <end position="57"/>
    </location>
</feature>
<dbReference type="Proteomes" id="UP001175227">
    <property type="component" value="Unassembled WGS sequence"/>
</dbReference>
<accession>A0AA39TEF7</accession>
<feature type="region of interest" description="Disordered" evidence="1">
    <location>
        <begin position="78"/>
        <end position="101"/>
    </location>
</feature>
<feature type="compositionally biased region" description="Polar residues" evidence="1">
    <location>
        <begin position="1"/>
        <end position="15"/>
    </location>
</feature>
<protein>
    <submittedName>
        <fullName evidence="2">Uncharacterized protein</fullName>
    </submittedName>
</protein>
<dbReference type="EMBL" id="JAUEPR010000006">
    <property type="protein sequence ID" value="KAK0483866.1"/>
    <property type="molecule type" value="Genomic_DNA"/>
</dbReference>
<feature type="compositionally biased region" description="Basic and acidic residues" evidence="1">
    <location>
        <begin position="29"/>
        <end position="38"/>
    </location>
</feature>
<evidence type="ECO:0000313" key="2">
    <source>
        <dbReference type="EMBL" id="KAK0483866.1"/>
    </source>
</evidence>
<proteinExistence type="predicted"/>
<dbReference type="AlphaFoldDB" id="A0AA39TEF7"/>
<gene>
    <name evidence="2" type="ORF">IW261DRAFT_1465477</name>
</gene>
<evidence type="ECO:0000313" key="3">
    <source>
        <dbReference type="Proteomes" id="UP001175227"/>
    </source>
</evidence>
<feature type="compositionally biased region" description="Basic and acidic residues" evidence="1">
    <location>
        <begin position="47"/>
        <end position="57"/>
    </location>
</feature>